<feature type="transmembrane region" description="Helical" evidence="2">
    <location>
        <begin position="225"/>
        <end position="247"/>
    </location>
</feature>
<protein>
    <submittedName>
        <fullName evidence="3">MFS transporter</fullName>
    </submittedName>
</protein>
<dbReference type="EMBL" id="JBHFAA010000002">
    <property type="protein sequence ID" value="MFC1422693.1"/>
    <property type="molecule type" value="Genomic_DNA"/>
</dbReference>
<feature type="transmembrane region" description="Helical" evidence="2">
    <location>
        <begin position="45"/>
        <end position="64"/>
    </location>
</feature>
<feature type="region of interest" description="Disordered" evidence="1">
    <location>
        <begin position="1"/>
        <end position="33"/>
    </location>
</feature>
<name>A0ABV6W9V6_9ACTN</name>
<evidence type="ECO:0000256" key="1">
    <source>
        <dbReference type="SAM" id="MobiDB-lite"/>
    </source>
</evidence>
<keyword evidence="2" id="KW-0812">Transmembrane</keyword>
<feature type="transmembrane region" description="Helical" evidence="2">
    <location>
        <begin position="304"/>
        <end position="321"/>
    </location>
</feature>
<reference evidence="3 4" key="1">
    <citation type="submission" date="2024-09" db="EMBL/GenBank/DDBJ databases">
        <authorList>
            <person name="Lee S.D."/>
        </authorList>
    </citation>
    <scope>NUCLEOTIDE SEQUENCE [LARGE SCALE GENOMIC DNA]</scope>
    <source>
        <strain evidence="3 4">N1-12</strain>
    </source>
</reference>
<feature type="transmembrane region" description="Helical" evidence="2">
    <location>
        <begin position="253"/>
        <end position="274"/>
    </location>
</feature>
<sequence length="562" mass="58927">MTHMPLSRPPTVYRPSVVSSAAPRNDSVGPGRGSRAPWSLLRHPVLAATVLAAAIQTGWALFLATDGGDMAAQYAWAHFAAAHPGSADDLSWYGGMHAVSYSVVTPYLMAFLGVRATGVAVGTLSAALLARLLMRSPVPRPLLPALCGATALACNTASGRITFAVGVCFALAAVLAAYETHGSSGPRAALAGLFGVLATLASPVDGLFLLAVAPALFLTGRRATAVVLAAGPPLVVGTTSLLFPFYGVQPYSLLQLSLVLATSLPLALLAPTAWRAVRIGAWTYVLGNLLTAVIPSPVGSNVERLALLFATTALLAAAMATRARRSRALWVVFSIAMSWQSVQPLTDLAVAAPAARWTQYTKPLATELVELGAKRGRVEVVGTASHVESSGLAATVELARGWNRQVDIARNALFYDGALNSATYHAWLRNWAVGYVVLPDTTLDYASAAEGRIVATGQTWLQPVWSDPHWRVYRVVDALPLAGSPAAVVDAGQADITLRLPTAGRVLVRIVWSPWLSVLGPGRACLTPDGPWTQLVSDAPGILRIGTGYAHPSTPRCPKSAK</sequence>
<evidence type="ECO:0000313" key="4">
    <source>
        <dbReference type="Proteomes" id="UP001592529"/>
    </source>
</evidence>
<keyword evidence="2" id="KW-0472">Membrane</keyword>
<accession>A0ABV6W9V6</accession>
<organism evidence="3 4">
    <name type="scientific">Streptacidiphilus alkalitolerans</name>
    <dbReference type="NCBI Taxonomy" id="3342712"/>
    <lineage>
        <taxon>Bacteria</taxon>
        <taxon>Bacillati</taxon>
        <taxon>Actinomycetota</taxon>
        <taxon>Actinomycetes</taxon>
        <taxon>Kitasatosporales</taxon>
        <taxon>Streptomycetaceae</taxon>
        <taxon>Streptacidiphilus</taxon>
    </lineage>
</organism>
<comment type="caution">
    <text evidence="3">The sequence shown here is derived from an EMBL/GenBank/DDBJ whole genome shotgun (WGS) entry which is preliminary data.</text>
</comment>
<feature type="transmembrane region" description="Helical" evidence="2">
    <location>
        <begin position="161"/>
        <end position="178"/>
    </location>
</feature>
<feature type="transmembrane region" description="Helical" evidence="2">
    <location>
        <begin position="107"/>
        <end position="130"/>
    </location>
</feature>
<evidence type="ECO:0000256" key="2">
    <source>
        <dbReference type="SAM" id="Phobius"/>
    </source>
</evidence>
<feature type="transmembrane region" description="Helical" evidence="2">
    <location>
        <begin position="190"/>
        <end position="218"/>
    </location>
</feature>
<dbReference type="Proteomes" id="UP001592529">
    <property type="component" value="Unassembled WGS sequence"/>
</dbReference>
<keyword evidence="2" id="KW-1133">Transmembrane helix</keyword>
<proteinExistence type="predicted"/>
<feature type="transmembrane region" description="Helical" evidence="2">
    <location>
        <begin position="281"/>
        <end position="298"/>
    </location>
</feature>
<evidence type="ECO:0000313" key="3">
    <source>
        <dbReference type="EMBL" id="MFC1422693.1"/>
    </source>
</evidence>
<gene>
    <name evidence="3" type="ORF">ACEZCY_05795</name>
</gene>
<keyword evidence="4" id="KW-1185">Reference proteome</keyword>